<dbReference type="EMBL" id="CP110430">
    <property type="protein sequence ID" value="WAQ89154.1"/>
    <property type="molecule type" value="Genomic_DNA"/>
</dbReference>
<evidence type="ECO:0008006" key="5">
    <source>
        <dbReference type="Google" id="ProtNLM"/>
    </source>
</evidence>
<evidence type="ECO:0000256" key="1">
    <source>
        <dbReference type="PROSITE-ProRule" id="PRU00708"/>
    </source>
</evidence>
<name>A0ABY7CWZ2_9BASI</name>
<dbReference type="Proteomes" id="UP001164743">
    <property type="component" value="Chromosome 10A"/>
</dbReference>
<feature type="compositionally biased region" description="Low complexity" evidence="2">
    <location>
        <begin position="24"/>
        <end position="37"/>
    </location>
</feature>
<dbReference type="NCBIfam" id="TIGR00756">
    <property type="entry name" value="PPR"/>
    <property type="match status" value="1"/>
</dbReference>
<proteinExistence type="predicted"/>
<protein>
    <recommendedName>
        <fullName evidence="5">Pentatricopeptide repeat domain-containing protein</fullName>
    </recommendedName>
</protein>
<evidence type="ECO:0000256" key="2">
    <source>
        <dbReference type="SAM" id="MobiDB-lite"/>
    </source>
</evidence>
<sequence length="776" mass="88778">MFNCQLTKLTTKINQNSPSLARQSTSKSTPSPSTKSSPPRRPIKKAYRARDPLNPLLDHFITGAACLSRSSHPPSSARLGHPRDPVSGTLAELERSKKIYSSSQAMDRSIQKLIKINPLPPPPPQPSTSKFSLDHYPPHQSHSLPLSSSSSSSSREPTFRSLEQALQWTQIYIRFLKSSPNQEVFARRIKELIHRRLPKRLIEPIIRFHSTEEGLVSIQSYNHLIAYYYQSERYHLARRLIKEMEERGIPKNQETQELIACSYQALNKFKGVQLTLDAIKADGHQVSDQCLTRLFSIRPRRPSKLEHFDSMDDPVPSGSDPPPTKPCSKKTLLARTEEQSWMPIEDFLKHHRWDSEYVRKDGRALVTLTKRLMELGRWKEAKEFVEMILNLDLKRSAAESSRLDITPYWATSLLEALVFGLYNLKRQRPTDDSPSTKSDRLPVECVFRFVERFIDQHPEHLIKANSRTLLNCLRIQTFLAPSEVHRISQVWTSRYGLDAKLMGSRTGIRFLHVISAWFVRLLRSTQALISTLDRSSPSSSSLVEEIQANLNQLVNEYLIIDEHLIECLDLDVPRAESSAKTGSQTEQSREELLIERLILNGPVDGKLVRTKYRFISTQDLQSIKSSLQKIFKIRPKIAKLMTLHFHAILNPSSEAKRDKADSTSALIDFYRPILGGNIRLSKFLSDPSHDRDGQTFSPFNQKFYSLIDRFKTQVDHHTAQDHPRQLTLDLVPKLPGSRHAPAPAQLNPHPPAHHTLLCWRSEDRHSVPIYFKSSSS</sequence>
<dbReference type="InterPro" id="IPR002885">
    <property type="entry name" value="PPR_rpt"/>
</dbReference>
<feature type="region of interest" description="Disordered" evidence="2">
    <location>
        <begin position="1"/>
        <end position="51"/>
    </location>
</feature>
<dbReference type="PROSITE" id="PS51375">
    <property type="entry name" value="PPR"/>
    <property type="match status" value="1"/>
</dbReference>
<accession>A0ABY7CWZ2</accession>
<feature type="compositionally biased region" description="Low complexity" evidence="2">
    <location>
        <begin position="138"/>
        <end position="154"/>
    </location>
</feature>
<dbReference type="RefSeq" id="XP_053024709.1">
    <property type="nucleotide sequence ID" value="XM_053160767.1"/>
</dbReference>
<feature type="region of interest" description="Disordered" evidence="2">
    <location>
        <begin position="115"/>
        <end position="156"/>
    </location>
</feature>
<feature type="region of interest" description="Disordered" evidence="2">
    <location>
        <begin position="68"/>
        <end position="89"/>
    </location>
</feature>
<evidence type="ECO:0000313" key="4">
    <source>
        <dbReference type="Proteomes" id="UP001164743"/>
    </source>
</evidence>
<feature type="compositionally biased region" description="Polar residues" evidence="2">
    <location>
        <begin position="1"/>
        <end position="23"/>
    </location>
</feature>
<dbReference type="InterPro" id="IPR011990">
    <property type="entry name" value="TPR-like_helical_dom_sf"/>
</dbReference>
<organism evidence="3 4">
    <name type="scientific">Puccinia triticina</name>
    <dbReference type="NCBI Taxonomy" id="208348"/>
    <lineage>
        <taxon>Eukaryota</taxon>
        <taxon>Fungi</taxon>
        <taxon>Dikarya</taxon>
        <taxon>Basidiomycota</taxon>
        <taxon>Pucciniomycotina</taxon>
        <taxon>Pucciniomycetes</taxon>
        <taxon>Pucciniales</taxon>
        <taxon>Pucciniaceae</taxon>
        <taxon>Puccinia</taxon>
    </lineage>
</organism>
<reference evidence="3" key="1">
    <citation type="submission" date="2022-10" db="EMBL/GenBank/DDBJ databases">
        <title>Puccinia triticina Genome sequencing and assembly.</title>
        <authorList>
            <person name="Li C."/>
        </authorList>
    </citation>
    <scope>NUCLEOTIDE SEQUENCE</scope>
    <source>
        <strain evidence="3">Pt15</strain>
    </source>
</reference>
<dbReference type="Gene3D" id="1.25.40.10">
    <property type="entry name" value="Tetratricopeptide repeat domain"/>
    <property type="match status" value="1"/>
</dbReference>
<feature type="repeat" description="PPR" evidence="1">
    <location>
        <begin position="217"/>
        <end position="251"/>
    </location>
</feature>
<dbReference type="GeneID" id="77801662"/>
<keyword evidence="4" id="KW-1185">Reference proteome</keyword>
<feature type="region of interest" description="Disordered" evidence="2">
    <location>
        <begin position="305"/>
        <end position="326"/>
    </location>
</feature>
<evidence type="ECO:0000313" key="3">
    <source>
        <dbReference type="EMBL" id="WAQ89154.1"/>
    </source>
</evidence>
<gene>
    <name evidence="3" type="ORF">PtA15_10A578</name>
</gene>